<proteinExistence type="predicted"/>
<comment type="caution">
    <text evidence="1">The sequence shown here is derived from an EMBL/GenBank/DDBJ whole genome shotgun (WGS) entry which is preliminary data.</text>
</comment>
<evidence type="ECO:0000313" key="1">
    <source>
        <dbReference type="EMBL" id="KAF4361242.1"/>
    </source>
</evidence>
<dbReference type="AlphaFoldDB" id="A0A7J6ES37"/>
<protein>
    <submittedName>
        <fullName evidence="1">Uncharacterized protein</fullName>
    </submittedName>
</protein>
<accession>A0A7J6ES37</accession>
<sequence length="149" mass="16692">MFSTKQVVLNKGLFMMILLMSTVIIALQYNHGVYGARLLSSTEKMEDLNKVQAWRSSTESSTTSNINEDHIIDGEQGFYATINREVPSCPDPLHNRDIKHIHSTQQSPVKRELMRKKFTNLIGSSVNCSGAKNVSNNHEVEANCLLGKI</sequence>
<evidence type="ECO:0000313" key="2">
    <source>
        <dbReference type="Proteomes" id="UP000583929"/>
    </source>
</evidence>
<keyword evidence="2" id="KW-1185">Reference proteome</keyword>
<name>A0A7J6ES37_CANSA</name>
<gene>
    <name evidence="1" type="ORF">G4B88_000640</name>
</gene>
<dbReference type="EMBL" id="JAATIQ010000333">
    <property type="protein sequence ID" value="KAF4361242.1"/>
    <property type="molecule type" value="Genomic_DNA"/>
</dbReference>
<organism evidence="1 2">
    <name type="scientific">Cannabis sativa</name>
    <name type="common">Hemp</name>
    <name type="synonym">Marijuana</name>
    <dbReference type="NCBI Taxonomy" id="3483"/>
    <lineage>
        <taxon>Eukaryota</taxon>
        <taxon>Viridiplantae</taxon>
        <taxon>Streptophyta</taxon>
        <taxon>Embryophyta</taxon>
        <taxon>Tracheophyta</taxon>
        <taxon>Spermatophyta</taxon>
        <taxon>Magnoliopsida</taxon>
        <taxon>eudicotyledons</taxon>
        <taxon>Gunneridae</taxon>
        <taxon>Pentapetalae</taxon>
        <taxon>rosids</taxon>
        <taxon>fabids</taxon>
        <taxon>Rosales</taxon>
        <taxon>Cannabaceae</taxon>
        <taxon>Cannabis</taxon>
    </lineage>
</organism>
<dbReference type="Proteomes" id="UP000583929">
    <property type="component" value="Unassembled WGS sequence"/>
</dbReference>
<reference evidence="1 2" key="1">
    <citation type="journal article" date="2020" name="bioRxiv">
        <title>Sequence and annotation of 42 cannabis genomes reveals extensive copy number variation in cannabinoid synthesis and pathogen resistance genes.</title>
        <authorList>
            <person name="Mckernan K.J."/>
            <person name="Helbert Y."/>
            <person name="Kane L.T."/>
            <person name="Ebling H."/>
            <person name="Zhang L."/>
            <person name="Liu B."/>
            <person name="Eaton Z."/>
            <person name="Mclaughlin S."/>
            <person name="Kingan S."/>
            <person name="Baybayan P."/>
            <person name="Concepcion G."/>
            <person name="Jordan M."/>
            <person name="Riva A."/>
            <person name="Barbazuk W."/>
            <person name="Harkins T."/>
        </authorList>
    </citation>
    <scope>NUCLEOTIDE SEQUENCE [LARGE SCALE GENOMIC DNA]</scope>
    <source>
        <strain evidence="2">cv. Jamaican Lion 4</strain>
        <tissue evidence="1">Leaf</tissue>
    </source>
</reference>